<organism evidence="1 2">
    <name type="scientific">Inconstantimicrobium mannanitabidum</name>
    <dbReference type="NCBI Taxonomy" id="1604901"/>
    <lineage>
        <taxon>Bacteria</taxon>
        <taxon>Bacillati</taxon>
        <taxon>Bacillota</taxon>
        <taxon>Clostridia</taxon>
        <taxon>Eubacteriales</taxon>
        <taxon>Clostridiaceae</taxon>
        <taxon>Inconstantimicrobium</taxon>
    </lineage>
</organism>
<accession>A0ACB5RGG5</accession>
<dbReference type="EMBL" id="BROD01000001">
    <property type="protein sequence ID" value="GKX68189.1"/>
    <property type="molecule type" value="Genomic_DNA"/>
</dbReference>
<evidence type="ECO:0000313" key="2">
    <source>
        <dbReference type="Proteomes" id="UP001058074"/>
    </source>
</evidence>
<name>A0ACB5RGG5_9CLOT</name>
<comment type="caution">
    <text evidence="1">The sequence shown here is derived from an EMBL/GenBank/DDBJ whole genome shotgun (WGS) entry which is preliminary data.</text>
</comment>
<dbReference type="Proteomes" id="UP001058074">
    <property type="component" value="Unassembled WGS sequence"/>
</dbReference>
<proteinExistence type="predicted"/>
<gene>
    <name evidence="1" type="ORF">rsdtw13_34470</name>
</gene>
<evidence type="ECO:0000313" key="1">
    <source>
        <dbReference type="EMBL" id="GKX68189.1"/>
    </source>
</evidence>
<reference evidence="1" key="1">
    <citation type="journal article" date="2025" name="Int. J. Syst. Evol. Microbiol.">
        <title>Inconstantimicrobium mannanitabidum sp. nov., a novel member of the family Clostridiaceae isolated from anoxic soil under the treatment of reductive soil disinfestation.</title>
        <authorList>
            <person name="Ueki A."/>
            <person name="Tonouchi A."/>
            <person name="Honma S."/>
            <person name="Kaku N."/>
            <person name="Ueki K."/>
        </authorList>
    </citation>
    <scope>NUCLEOTIDE SEQUENCE</scope>
    <source>
        <strain evidence="1">TW13</strain>
    </source>
</reference>
<protein>
    <submittedName>
        <fullName evidence="1">Uncharacterized protein</fullName>
    </submittedName>
</protein>
<keyword evidence="2" id="KW-1185">Reference proteome</keyword>
<sequence>MSDDFNNINLEDVNLEEYDSIDVRFSEEEKEKLKKNLRKKIIKDNSKVNKRGLVAAVVVILISVLVITNGNNVFANMLPVFNKLYEGFGFKSEYLPQSVYVGKTYEENGVKITLENLIGTKHVIKVAVKIQYNSKWAKSKRPLVHLGYDFEGQSPGSTGGLGNINDNTELRVTDFMSENEFPSKGNFKFEAISDAFKQPLVWNMKVDFSKIFSETIEKQATMGKDIGVNISDIEANRLGVVVTSNKSLGFTEYFFKINNKIYPFSGEGFGVENGKCYNVSPDIGYNLIKNNKTVQLIKHTNEGYENTNRKEETKEEGLKHDEIEAKQLDAFPKGEINGVSFTKSITFKDGNKAEIYKIDRSNGKIHAYVRGNDKKQVFNMILSLYLNNGSFAENIEDIGDGYIVEFNDSFKSDKVSIKMSGGVLDCKGDYKEEQSEITLK</sequence>